<evidence type="ECO:0000256" key="4">
    <source>
        <dbReference type="ARBA" id="ARBA00022692"/>
    </source>
</evidence>
<evidence type="ECO:0000256" key="6">
    <source>
        <dbReference type="ARBA" id="ARBA00022989"/>
    </source>
</evidence>
<feature type="transmembrane region" description="Helical" evidence="8">
    <location>
        <begin position="131"/>
        <end position="156"/>
    </location>
</feature>
<proteinExistence type="inferred from homology"/>
<keyword evidence="5" id="KW-0029">Amino-acid transport</keyword>
<comment type="similarity">
    <text evidence="2">Belongs to the amino acid/polyamine transporter 2 family.</text>
</comment>
<dbReference type="eggNOG" id="KOG1305">
    <property type="taxonomic scope" value="Eukaryota"/>
</dbReference>
<evidence type="ECO:0000259" key="9">
    <source>
        <dbReference type="Pfam" id="PF01490"/>
    </source>
</evidence>
<dbReference type="GO" id="GO:0016020">
    <property type="term" value="C:membrane"/>
    <property type="evidence" value="ECO:0007669"/>
    <property type="project" value="UniProtKB-SubCell"/>
</dbReference>
<feature type="transmembrane region" description="Helical" evidence="8">
    <location>
        <begin position="176"/>
        <end position="201"/>
    </location>
</feature>
<feature type="transmembrane region" description="Helical" evidence="8">
    <location>
        <begin position="62"/>
        <end position="82"/>
    </location>
</feature>
<comment type="caution">
    <text evidence="10">The sequence shown here is derived from an EMBL/GenBank/DDBJ whole genome shotgun (WGS) entry which is preliminary data.</text>
</comment>
<evidence type="ECO:0000256" key="1">
    <source>
        <dbReference type="ARBA" id="ARBA00004141"/>
    </source>
</evidence>
<keyword evidence="6 8" id="KW-1133">Transmembrane helix</keyword>
<feature type="transmembrane region" description="Helical" evidence="8">
    <location>
        <begin position="377"/>
        <end position="395"/>
    </location>
</feature>
<dbReference type="Proteomes" id="UP000029867">
    <property type="component" value="Unassembled WGS sequence"/>
</dbReference>
<dbReference type="Pfam" id="PF01490">
    <property type="entry name" value="Aa_trans"/>
    <property type="match status" value="1"/>
</dbReference>
<evidence type="ECO:0000313" key="10">
    <source>
        <dbReference type="EMBL" id="KGK39993.1"/>
    </source>
</evidence>
<sequence length="472" mass="51286">MSREYSDLVGDGGPQYNDQIQDEISIFDPLSETSNESSNDNDNIPLSMDVVTPSSGSDLKAAFFNMTNSIVGAGIVGIPMAFLNSGLFLGVLLMTVLTIVNDWTLRLIIINTKLSGTKTYTGFVTYTYGKLGKVVVLLSQGLFAFGGSIGFIIIIGDSIPHVIRPLFANEINNSAILSYILSRNSIMAFCVCAVCFPLSIIKDISLLAKASGLALVSMSIIISIVVFKAPFVSSDFKGTIPTLSYFVNVGFFQAVSVISFALVCHHNTTFIYDSINTPTLDRFNRVVHISCAISGFVCCLMGVCGFLNFGNKTKGNILNNFPSDDLLVNIARLCFGMNMITTLPLEVYVLREVIKDLYIIYKANLNPSYKFQGFSKLQHLATTAILILIPLIIALNTCNLGAVLEIVGATSGSLIAYILPPLCYNKLTKRNHTLKQQIPYYACATFGFLVMVLSTAQTIHATFSSPSNSHCI</sequence>
<feature type="transmembrane region" description="Helical" evidence="8">
    <location>
        <begin position="88"/>
        <end position="110"/>
    </location>
</feature>
<accession>A0A099P4Q6</accession>
<feature type="transmembrane region" description="Helical" evidence="8">
    <location>
        <begin position="440"/>
        <end position="459"/>
    </location>
</feature>
<feature type="transmembrane region" description="Helical" evidence="8">
    <location>
        <begin position="213"/>
        <end position="231"/>
    </location>
</feature>
<dbReference type="VEuPathDB" id="FungiDB:C5L36_0A02050"/>
<dbReference type="HOGENOM" id="CLU_009020_4_1_1"/>
<evidence type="ECO:0000313" key="11">
    <source>
        <dbReference type="Proteomes" id="UP000029867"/>
    </source>
</evidence>
<feature type="transmembrane region" description="Helical" evidence="8">
    <location>
        <begin position="286"/>
        <end position="310"/>
    </location>
</feature>
<dbReference type="GO" id="GO:0015179">
    <property type="term" value="F:L-amino acid transmembrane transporter activity"/>
    <property type="evidence" value="ECO:0007669"/>
    <property type="project" value="TreeGrafter"/>
</dbReference>
<comment type="subcellular location">
    <subcellularLocation>
        <location evidence="1">Membrane</location>
        <topology evidence="1">Multi-pass membrane protein</topology>
    </subcellularLocation>
</comment>
<keyword evidence="3" id="KW-0813">Transport</keyword>
<keyword evidence="7 8" id="KW-0472">Membrane</keyword>
<dbReference type="PANTHER" id="PTHR22950:SF458">
    <property type="entry name" value="SODIUM-COUPLED NEUTRAL AMINO ACID TRANSPORTER 11-RELATED"/>
    <property type="match status" value="1"/>
</dbReference>
<evidence type="ECO:0000256" key="7">
    <source>
        <dbReference type="ARBA" id="ARBA00023136"/>
    </source>
</evidence>
<evidence type="ECO:0000256" key="8">
    <source>
        <dbReference type="SAM" id="Phobius"/>
    </source>
</evidence>
<keyword evidence="4 8" id="KW-0812">Transmembrane</keyword>
<dbReference type="EMBL" id="JQFK01000005">
    <property type="protein sequence ID" value="KGK39993.1"/>
    <property type="molecule type" value="Genomic_DNA"/>
</dbReference>
<evidence type="ECO:0000256" key="5">
    <source>
        <dbReference type="ARBA" id="ARBA00022970"/>
    </source>
</evidence>
<evidence type="ECO:0000256" key="3">
    <source>
        <dbReference type="ARBA" id="ARBA00022448"/>
    </source>
</evidence>
<dbReference type="AlphaFoldDB" id="A0A099P4Q6"/>
<feature type="transmembrane region" description="Helical" evidence="8">
    <location>
        <begin position="330"/>
        <end position="350"/>
    </location>
</feature>
<reference evidence="11" key="1">
    <citation type="journal article" date="2014" name="Microb. Cell Fact.">
        <title>Exploiting Issatchenkia orientalis SD108 for succinic acid production.</title>
        <authorList>
            <person name="Xiao H."/>
            <person name="Shao Z."/>
            <person name="Jiang Y."/>
            <person name="Dole S."/>
            <person name="Zhao H."/>
        </authorList>
    </citation>
    <scope>NUCLEOTIDE SEQUENCE [LARGE SCALE GENOMIC DNA]</scope>
    <source>
        <strain evidence="11">SD108</strain>
    </source>
</reference>
<protein>
    <recommendedName>
        <fullName evidence="9">Amino acid transporter transmembrane domain-containing protein</fullName>
    </recommendedName>
</protein>
<feature type="transmembrane region" description="Helical" evidence="8">
    <location>
        <begin position="401"/>
        <end position="419"/>
    </location>
</feature>
<dbReference type="InterPro" id="IPR013057">
    <property type="entry name" value="AA_transpt_TM"/>
</dbReference>
<feature type="domain" description="Amino acid transporter transmembrane" evidence="9">
    <location>
        <begin position="59"/>
        <end position="459"/>
    </location>
</feature>
<dbReference type="PANTHER" id="PTHR22950">
    <property type="entry name" value="AMINO ACID TRANSPORTER"/>
    <property type="match status" value="1"/>
</dbReference>
<feature type="transmembrane region" description="Helical" evidence="8">
    <location>
        <begin position="243"/>
        <end position="265"/>
    </location>
</feature>
<name>A0A099P4Q6_PICKU</name>
<dbReference type="GO" id="GO:0005783">
    <property type="term" value="C:endoplasmic reticulum"/>
    <property type="evidence" value="ECO:0007669"/>
    <property type="project" value="EnsemblFungi"/>
</dbReference>
<gene>
    <name evidence="10" type="ORF">JL09_g871</name>
</gene>
<organism evidence="10 11">
    <name type="scientific">Pichia kudriavzevii</name>
    <name type="common">Yeast</name>
    <name type="synonym">Issatchenkia orientalis</name>
    <dbReference type="NCBI Taxonomy" id="4909"/>
    <lineage>
        <taxon>Eukaryota</taxon>
        <taxon>Fungi</taxon>
        <taxon>Dikarya</taxon>
        <taxon>Ascomycota</taxon>
        <taxon>Saccharomycotina</taxon>
        <taxon>Pichiomycetes</taxon>
        <taxon>Pichiales</taxon>
        <taxon>Pichiaceae</taxon>
        <taxon>Pichia</taxon>
    </lineage>
</organism>
<evidence type="ECO:0000256" key="2">
    <source>
        <dbReference type="ARBA" id="ARBA00008066"/>
    </source>
</evidence>